<dbReference type="PANTHER" id="PTHR47829">
    <property type="entry name" value="HYDROLASE, PUTATIVE (AFU_ORTHOLOGUE AFUA_1G12880)-RELATED"/>
    <property type="match status" value="1"/>
</dbReference>
<dbReference type="InParanoid" id="C1FET2"/>
<feature type="region of interest" description="Disordered" evidence="1">
    <location>
        <begin position="193"/>
        <end position="214"/>
    </location>
</feature>
<evidence type="ECO:0000259" key="2">
    <source>
        <dbReference type="Pfam" id="PF01636"/>
    </source>
</evidence>
<accession>C1FET2</accession>
<feature type="region of interest" description="Disordered" evidence="1">
    <location>
        <begin position="365"/>
        <end position="390"/>
    </location>
</feature>
<evidence type="ECO:0000256" key="1">
    <source>
        <dbReference type="SAM" id="MobiDB-lite"/>
    </source>
</evidence>
<dbReference type="PANTHER" id="PTHR47829:SF3">
    <property type="entry name" value="AMINOGLYCOSIDE PHOSPHOTRANSFERASE DOMAIN-CONTAINING PROTEIN"/>
    <property type="match status" value="1"/>
</dbReference>
<evidence type="ECO:0000313" key="3">
    <source>
        <dbReference type="EMBL" id="ACO69010.1"/>
    </source>
</evidence>
<dbReference type="Pfam" id="PF01636">
    <property type="entry name" value="APH"/>
    <property type="match status" value="1"/>
</dbReference>
<sequence length="390" mass="40993">MDGRIDTAAITTPPRLALDADALLAYVSRHVPAVRRAGRRKVRSLIVSQFGHGQSNPTYKVTCADASGAPVPNLTFVLRKKPPGKILRSAHAVEREHAVQSALGALRRNGTGGGDVPVPTMLALCEDPSVVGTPFYLMSFVPGHVFTKPGLDALPSPAHRRAVYDAMADTLGALHRIDPRRIGLGSFGSGVKSLSSGRGSSPGSGPGSGGASWSERQLERWARQYSLSLVGDADPEPVVTALIEWLRANRPIAEPGGKLVHGDFRLDNIVFESPVGPGPAGTGKHKDKDKPAPGRGVLAVLDWELSTLGAPYGDVAYCCMPYHLPPAAASGGAPAAYPAFAGSIPPSGVPTEAEFVHRWCVASGLPNPRTRTERVAGDPRGAKKPVRSSY</sequence>
<proteinExistence type="predicted"/>
<dbReference type="RefSeq" id="XP_002507752.1">
    <property type="nucleotide sequence ID" value="XM_002507706.1"/>
</dbReference>
<dbReference type="eggNOG" id="KOG1469">
    <property type="taxonomic scope" value="Eukaryota"/>
</dbReference>
<dbReference type="CDD" id="cd05154">
    <property type="entry name" value="ACAD10_11_N-like"/>
    <property type="match status" value="1"/>
</dbReference>
<dbReference type="EMBL" id="CP001574">
    <property type="protein sequence ID" value="ACO69010.1"/>
    <property type="molecule type" value="Genomic_DNA"/>
</dbReference>
<dbReference type="SUPFAM" id="SSF56112">
    <property type="entry name" value="Protein kinase-like (PK-like)"/>
    <property type="match status" value="1"/>
</dbReference>
<dbReference type="STRING" id="296587.C1FET2"/>
<keyword evidence="4" id="KW-1185">Reference proteome</keyword>
<protein>
    <recommendedName>
        <fullName evidence="2">Aminoglycoside phosphotransferase domain-containing protein</fullName>
    </recommendedName>
</protein>
<evidence type="ECO:0000313" key="4">
    <source>
        <dbReference type="Proteomes" id="UP000002009"/>
    </source>
</evidence>
<reference evidence="3 4" key="1">
    <citation type="journal article" date="2009" name="Science">
        <title>Green evolution and dynamic adaptations revealed by genomes of the marine picoeukaryotes Micromonas.</title>
        <authorList>
            <person name="Worden A.Z."/>
            <person name="Lee J.H."/>
            <person name="Mock T."/>
            <person name="Rouze P."/>
            <person name="Simmons M.P."/>
            <person name="Aerts A.L."/>
            <person name="Allen A.E."/>
            <person name="Cuvelier M.L."/>
            <person name="Derelle E."/>
            <person name="Everett M.V."/>
            <person name="Foulon E."/>
            <person name="Grimwood J."/>
            <person name="Gundlach H."/>
            <person name="Henrissat B."/>
            <person name="Napoli C."/>
            <person name="McDonald S.M."/>
            <person name="Parker M.S."/>
            <person name="Rombauts S."/>
            <person name="Salamov A."/>
            <person name="Von Dassow P."/>
            <person name="Badger J.H."/>
            <person name="Coutinho P.M."/>
            <person name="Demir E."/>
            <person name="Dubchak I."/>
            <person name="Gentemann C."/>
            <person name="Eikrem W."/>
            <person name="Gready J.E."/>
            <person name="John U."/>
            <person name="Lanier W."/>
            <person name="Lindquist E.A."/>
            <person name="Lucas S."/>
            <person name="Mayer K.F."/>
            <person name="Moreau H."/>
            <person name="Not F."/>
            <person name="Otillar R."/>
            <person name="Panaud O."/>
            <person name="Pangilinan J."/>
            <person name="Paulsen I."/>
            <person name="Piegu B."/>
            <person name="Poliakov A."/>
            <person name="Robbens S."/>
            <person name="Schmutz J."/>
            <person name="Toulza E."/>
            <person name="Wyss T."/>
            <person name="Zelensky A."/>
            <person name="Zhou K."/>
            <person name="Armbrust E.V."/>
            <person name="Bhattacharya D."/>
            <person name="Goodenough U.W."/>
            <person name="Van de Peer Y."/>
            <person name="Grigoriev I.V."/>
        </authorList>
    </citation>
    <scope>NUCLEOTIDE SEQUENCE [LARGE SCALE GENOMIC DNA]</scope>
    <source>
        <strain evidence="4">RCC299 / NOUM17</strain>
    </source>
</reference>
<gene>
    <name evidence="3" type="ORF">MICPUN_113722</name>
</gene>
<dbReference type="Gene3D" id="3.90.1200.10">
    <property type="match status" value="1"/>
</dbReference>
<dbReference type="OMA" id="RAFYVME"/>
<organism evidence="3 4">
    <name type="scientific">Micromonas commoda (strain RCC299 / NOUM17 / CCMP2709)</name>
    <name type="common">Picoplanktonic green alga</name>
    <dbReference type="NCBI Taxonomy" id="296587"/>
    <lineage>
        <taxon>Eukaryota</taxon>
        <taxon>Viridiplantae</taxon>
        <taxon>Chlorophyta</taxon>
        <taxon>Mamiellophyceae</taxon>
        <taxon>Mamiellales</taxon>
        <taxon>Mamiellaceae</taxon>
        <taxon>Micromonas</taxon>
    </lineage>
</organism>
<dbReference type="InterPro" id="IPR011009">
    <property type="entry name" value="Kinase-like_dom_sf"/>
</dbReference>
<dbReference type="InterPro" id="IPR052898">
    <property type="entry name" value="ACAD10-like"/>
</dbReference>
<name>C1FET2_MICCC</name>
<dbReference type="KEGG" id="mis:MICPUN_113722"/>
<dbReference type="InterPro" id="IPR002575">
    <property type="entry name" value="Aminoglycoside_PTrfase"/>
</dbReference>
<dbReference type="InterPro" id="IPR041726">
    <property type="entry name" value="ACAD10_11_N"/>
</dbReference>
<dbReference type="Proteomes" id="UP000002009">
    <property type="component" value="Chromosome 1"/>
</dbReference>
<feature type="compositionally biased region" description="Gly residues" evidence="1">
    <location>
        <begin position="200"/>
        <end position="210"/>
    </location>
</feature>
<feature type="domain" description="Aminoglycoside phosphotransferase" evidence="2">
    <location>
        <begin position="47"/>
        <end position="272"/>
    </location>
</feature>
<dbReference type="AlphaFoldDB" id="C1FET2"/>
<dbReference type="GeneID" id="8250671"/>
<dbReference type="OrthoDB" id="434771at2759"/>
<feature type="compositionally biased region" description="Basic and acidic residues" evidence="1">
    <location>
        <begin position="370"/>
        <end position="381"/>
    </location>
</feature>
<dbReference type="Gene3D" id="3.30.200.20">
    <property type="entry name" value="Phosphorylase Kinase, domain 1"/>
    <property type="match status" value="1"/>
</dbReference>